<keyword evidence="5" id="KW-1185">Reference proteome</keyword>
<dbReference type="InterPro" id="IPR051731">
    <property type="entry name" value="DENND11/AVL9_GEFs"/>
</dbReference>
<dbReference type="OrthoDB" id="26278at2759"/>
<evidence type="ECO:0000256" key="2">
    <source>
        <dbReference type="SAM" id="MobiDB-lite"/>
    </source>
</evidence>
<dbReference type="InterPro" id="IPR037516">
    <property type="entry name" value="Tripartite_DENN"/>
</dbReference>
<name>A0A2T6ZX89_TUBBO</name>
<sequence length="958" mass="106991">MDKPQRSPVVTIVGFHHARGPEVETWIGLEREDDISDWPLLPFLALADGAHASEEDFSYFTLKHTTPTGPTTLFGISCTRQLDASQLADKPADVTRSTVQKAVVVIADSPTFFFSHLKQQLSAVTTAWFAQRNFEDLDIIRKFQESLKTSIRDYETDRSRDQFVGLSLREFVYEFKHQTLILFKCALLQPKMLFFGSSCERLCMTQFSLLSLIPGLLRNLEDCGDPDMNTYESKLKKPTSVKTSDRKSLLTFMGLPLQIFGKGSLFGPYTPLQQLDVLADFGTKSYVVGSTNSLLLQQRDRYSDILINLDDKSINITSSSLRAALSLSAADRRWIDVLVQSVSESWDESDPTRPKTMGFTGSEDYIRLQFEEYILSMVSSVKYHLFLEKHAGSESNLLLPDIDGDPANDFQMDWVDAWKKTENFRIFQKFTDSELFDLVPPKHVMAGGLTMEDVQRRILQQMQELRLEEKVQNSKEALAKTLATGRVNVSTVFNNLSKNVEKFREQRKSQSQDSMQKLSIETGEKPSTDSNPSTAAPSTVVSPVLADASSRAGAYFSSWAAWAGEKRKKFVQNPTSPVKSDGGDRPLPNPPPADSLGSFEEAIFDSRSRAVYASSSGRSSPQRASVSSNATPANMVIKDLDKEKAIGLGIVDAGLQSPPVPPKPFAEEKKEPEPIVEEKKMAPPSQPTPAPAPAPAPASIAEEGKRASFAEKRSEPVVREKSPIKREEKKAIPAQEKEAPVVEERKPPPITRRKTERAIPNETKDEIEDKEAQWRERITRRMERARTMEQGEDRREERKARRTEEAAPQTQERAPTPTTPGRVPTPTTPSRAPVRPIGSRPMPSPSRVTPEPTNVNTGPSRLEPKRTSSPVFDPARVARQHTRAESTASILNREKPRVDPSRPSASGLPADPRPKRFSLPRDEARNEARKSLSNSNTPIVDNPSRSAFAARRAMFEKK</sequence>
<feature type="compositionally biased region" description="Basic and acidic residues" evidence="2">
    <location>
        <begin position="919"/>
        <end position="930"/>
    </location>
</feature>
<evidence type="ECO:0000259" key="3">
    <source>
        <dbReference type="PROSITE" id="PS50211"/>
    </source>
</evidence>
<feature type="compositionally biased region" description="Polar residues" evidence="2">
    <location>
        <begin position="528"/>
        <end position="539"/>
    </location>
</feature>
<dbReference type="AlphaFoldDB" id="A0A2T6ZX89"/>
<feature type="region of interest" description="Disordered" evidence="2">
    <location>
        <begin position="652"/>
        <end position="945"/>
    </location>
</feature>
<dbReference type="Pfam" id="PF09794">
    <property type="entry name" value="Avl9"/>
    <property type="match status" value="1"/>
</dbReference>
<feature type="compositionally biased region" description="Basic and acidic residues" evidence="2">
    <location>
        <begin position="665"/>
        <end position="681"/>
    </location>
</feature>
<evidence type="ECO:0000313" key="5">
    <source>
        <dbReference type="Proteomes" id="UP000244722"/>
    </source>
</evidence>
<dbReference type="PANTHER" id="PTHR31017">
    <property type="entry name" value="LATE SECRETORY PATHWAY PROTEIN AVL9-RELATED"/>
    <property type="match status" value="1"/>
</dbReference>
<comment type="caution">
    <text evidence="4">The sequence shown here is derived from an EMBL/GenBank/DDBJ whole genome shotgun (WGS) entry which is preliminary data.</text>
</comment>
<feature type="compositionally biased region" description="Pro residues" evidence="2">
    <location>
        <begin position="684"/>
        <end position="696"/>
    </location>
</feature>
<evidence type="ECO:0000256" key="1">
    <source>
        <dbReference type="ARBA" id="ARBA00038178"/>
    </source>
</evidence>
<dbReference type="Proteomes" id="UP000244722">
    <property type="component" value="Unassembled WGS sequence"/>
</dbReference>
<dbReference type="GO" id="GO:0005737">
    <property type="term" value="C:cytoplasm"/>
    <property type="evidence" value="ECO:0007669"/>
    <property type="project" value="TreeGrafter"/>
</dbReference>
<organism evidence="4 5">
    <name type="scientific">Tuber borchii</name>
    <name type="common">White truffle</name>
    <dbReference type="NCBI Taxonomy" id="42251"/>
    <lineage>
        <taxon>Eukaryota</taxon>
        <taxon>Fungi</taxon>
        <taxon>Dikarya</taxon>
        <taxon>Ascomycota</taxon>
        <taxon>Pezizomycotina</taxon>
        <taxon>Pezizomycetes</taxon>
        <taxon>Pezizales</taxon>
        <taxon>Tuberaceae</taxon>
        <taxon>Tuber</taxon>
    </lineage>
</organism>
<evidence type="ECO:0000313" key="4">
    <source>
        <dbReference type="EMBL" id="PUU80076.1"/>
    </source>
</evidence>
<feature type="compositionally biased region" description="Basic and acidic residues" evidence="2">
    <location>
        <begin position="702"/>
        <end position="747"/>
    </location>
</feature>
<gene>
    <name evidence="4" type="ORF">B9Z19DRAFT_1080254</name>
</gene>
<feature type="compositionally biased region" description="Low complexity" evidence="2">
    <location>
        <begin position="614"/>
        <end position="628"/>
    </location>
</feature>
<accession>A0A2T6ZX89</accession>
<feature type="region of interest" description="Disordered" evidence="2">
    <location>
        <begin position="570"/>
        <end position="634"/>
    </location>
</feature>
<dbReference type="EMBL" id="NESQ01000073">
    <property type="protein sequence ID" value="PUU80076.1"/>
    <property type="molecule type" value="Genomic_DNA"/>
</dbReference>
<dbReference type="InterPro" id="IPR018307">
    <property type="entry name" value="ABL9/DENND6_dom"/>
</dbReference>
<proteinExistence type="inferred from homology"/>
<dbReference type="PROSITE" id="PS50211">
    <property type="entry name" value="DENN"/>
    <property type="match status" value="1"/>
</dbReference>
<comment type="similarity">
    <text evidence="1">Belongs to the AVL9 family.</text>
</comment>
<feature type="compositionally biased region" description="Low complexity" evidence="2">
    <location>
        <begin position="815"/>
        <end position="829"/>
    </location>
</feature>
<reference evidence="4 5" key="1">
    <citation type="submission" date="2017-04" db="EMBL/GenBank/DDBJ databases">
        <title>Draft genome sequence of Tuber borchii Vittad., a whitish edible truffle.</title>
        <authorList>
            <consortium name="DOE Joint Genome Institute"/>
            <person name="Murat C."/>
            <person name="Kuo A."/>
            <person name="Barry K.W."/>
            <person name="Clum A."/>
            <person name="Dockter R.B."/>
            <person name="Fauchery L."/>
            <person name="Iotti M."/>
            <person name="Kohler A."/>
            <person name="Labutti K."/>
            <person name="Lindquist E.A."/>
            <person name="Lipzen A."/>
            <person name="Ohm R.A."/>
            <person name="Wang M."/>
            <person name="Grigoriev I.V."/>
            <person name="Zambonelli A."/>
            <person name="Martin F.M."/>
        </authorList>
    </citation>
    <scope>NUCLEOTIDE SEQUENCE [LARGE SCALE GENOMIC DNA]</scope>
    <source>
        <strain evidence="4 5">Tbo3840</strain>
    </source>
</reference>
<feature type="compositionally biased region" description="Basic and acidic residues" evidence="2">
    <location>
        <begin position="770"/>
        <end position="805"/>
    </location>
</feature>
<protein>
    <submittedName>
        <fullName evidence="4">Transport protein Avl9-domain-containing protein</fullName>
    </submittedName>
</protein>
<feature type="domain" description="UDENN" evidence="3">
    <location>
        <begin position="8"/>
        <end position="441"/>
    </location>
</feature>
<dbReference type="PANTHER" id="PTHR31017:SF1">
    <property type="entry name" value="LATE SECRETORY PATHWAY PROTEIN AVL9 HOMOLOG"/>
    <property type="match status" value="1"/>
</dbReference>
<feature type="region of interest" description="Disordered" evidence="2">
    <location>
        <begin position="503"/>
        <end position="539"/>
    </location>
</feature>